<dbReference type="GO" id="GO:0061133">
    <property type="term" value="F:endopeptidase activator activity"/>
    <property type="evidence" value="ECO:0007669"/>
    <property type="project" value="TreeGrafter"/>
</dbReference>
<dbReference type="EMBL" id="JAGHQL010000011">
    <property type="protein sequence ID" value="KAH0544986.1"/>
    <property type="molecule type" value="Genomic_DNA"/>
</dbReference>
<dbReference type="InterPro" id="IPR006773">
    <property type="entry name" value="Rpn13/ADRM1"/>
</dbReference>
<accession>A0A9P8IEH1</accession>
<dbReference type="PANTHER" id="PTHR12225">
    <property type="entry name" value="ADHESION REGULATING MOLECULE 1 110 KDA CELL MEMBRANE GLYCOPROTEIN"/>
    <property type="match status" value="1"/>
</dbReference>
<dbReference type="GO" id="GO:0005634">
    <property type="term" value="C:nucleus"/>
    <property type="evidence" value="ECO:0007669"/>
    <property type="project" value="UniProtKB-SubCell"/>
</dbReference>
<evidence type="ECO:0000256" key="3">
    <source>
        <dbReference type="ARBA" id="ARBA00022490"/>
    </source>
</evidence>
<keyword evidence="4" id="KW-0647">Proteasome</keyword>
<dbReference type="PANTHER" id="PTHR12225:SF0">
    <property type="entry name" value="PROTEASOMAL UBIQUITIN RECEPTOR ADRM1"/>
    <property type="match status" value="1"/>
</dbReference>
<gene>
    <name evidence="8" type="ORF">FGG08_000912</name>
</gene>
<evidence type="ECO:0000256" key="4">
    <source>
        <dbReference type="ARBA" id="ARBA00022942"/>
    </source>
</evidence>
<dbReference type="PROSITE" id="PS51917">
    <property type="entry name" value="PRU"/>
    <property type="match status" value="1"/>
</dbReference>
<comment type="subcellular location">
    <subcellularLocation>
        <location evidence="2">Cytoplasm</location>
    </subcellularLocation>
    <subcellularLocation>
        <location evidence="1">Nucleus</location>
    </subcellularLocation>
</comment>
<feature type="domain" description="Pru" evidence="7">
    <location>
        <begin position="1"/>
        <end position="77"/>
    </location>
</feature>
<dbReference type="InterPro" id="IPR038108">
    <property type="entry name" value="RPN13_DEUBAD_sf"/>
</dbReference>
<dbReference type="GO" id="GO:0005737">
    <property type="term" value="C:cytoplasm"/>
    <property type="evidence" value="ECO:0007669"/>
    <property type="project" value="UniProtKB-SubCell"/>
</dbReference>
<comment type="caution">
    <text evidence="8">The sequence shown here is derived from an EMBL/GenBank/DDBJ whole genome shotgun (WGS) entry which is preliminary data.</text>
</comment>
<evidence type="ECO:0000259" key="7">
    <source>
        <dbReference type="PROSITE" id="PS51917"/>
    </source>
</evidence>
<protein>
    <recommendedName>
        <fullName evidence="7">Pru domain-containing protein</fullName>
    </recommendedName>
</protein>
<dbReference type="Gene3D" id="1.10.2020.20">
    <property type="match status" value="1"/>
</dbReference>
<evidence type="ECO:0000313" key="8">
    <source>
        <dbReference type="EMBL" id="KAH0544986.1"/>
    </source>
</evidence>
<evidence type="ECO:0000313" key="9">
    <source>
        <dbReference type="Proteomes" id="UP000698800"/>
    </source>
</evidence>
<proteinExistence type="predicted"/>
<evidence type="ECO:0000256" key="5">
    <source>
        <dbReference type="ARBA" id="ARBA00023242"/>
    </source>
</evidence>
<dbReference type="Pfam" id="PF16550">
    <property type="entry name" value="RPN13_C"/>
    <property type="match status" value="1"/>
</dbReference>
<feature type="region of interest" description="Disordered" evidence="6">
    <location>
        <begin position="89"/>
        <end position="148"/>
    </location>
</feature>
<evidence type="ECO:0000256" key="1">
    <source>
        <dbReference type="ARBA" id="ARBA00004123"/>
    </source>
</evidence>
<evidence type="ECO:0000256" key="6">
    <source>
        <dbReference type="SAM" id="MobiDB-lite"/>
    </source>
</evidence>
<dbReference type="FunFam" id="1.10.2020.20:FF:000004">
    <property type="entry name" value="WGS project CABT00000000 data, contig 2.6"/>
    <property type="match status" value="1"/>
</dbReference>
<dbReference type="InterPro" id="IPR044868">
    <property type="entry name" value="Rpn13/ADRM1_Pru"/>
</dbReference>
<dbReference type="AlphaFoldDB" id="A0A9P8IEH1"/>
<name>A0A9P8IEH1_9PEZI</name>
<dbReference type="OrthoDB" id="340431at2759"/>
<sequence length="332" mass="34781">MVPTDAHFTPYVKNVDPNSSASPSINGRIYVLKFSSSSQRHFFWLQSKSQSSRGEASYWSARDKRLGEIVDELLQGEDVDVPSAIASVQDRDADDDEPMEDAEGAGHAGGHHHGGSGGAGPGATGGDIREEGEEAREGGADGARAVPVSTNDASEIVQNFLNSLKGGQRGGVQLQQAQDKPFTTLPDLLSPSATLPIIEAAHDAFADNLLSYLPQQLLLERGSVSTSTTEPNTEGAAVASQGLSLAQKKEILGKVVRSPQFIQSLGSLTVALRDGGLPSISEALGVKVKNGGFMRRGGMPLGGGEAVEAFLEGVKKGIQEEDKGGENSMDTD</sequence>
<dbReference type="Gene3D" id="2.30.29.70">
    <property type="entry name" value="Proteasomal ubiquitin receptor Rpn13/ADRM1"/>
    <property type="match status" value="1"/>
</dbReference>
<feature type="compositionally biased region" description="Gly residues" evidence="6">
    <location>
        <begin position="115"/>
        <end position="125"/>
    </location>
</feature>
<reference evidence="8" key="1">
    <citation type="submission" date="2021-03" db="EMBL/GenBank/DDBJ databases">
        <title>Comparative genomics and phylogenomic investigation of the class Geoglossomycetes provide insights into ecological specialization and systematics.</title>
        <authorList>
            <person name="Melie T."/>
            <person name="Pirro S."/>
            <person name="Miller A.N."/>
            <person name="Quandt A."/>
        </authorList>
    </citation>
    <scope>NUCLEOTIDE SEQUENCE</scope>
    <source>
        <strain evidence="8">GBOQ0MN5Z8</strain>
    </source>
</reference>
<feature type="compositionally biased region" description="Acidic residues" evidence="6">
    <location>
        <begin position="92"/>
        <end position="103"/>
    </location>
</feature>
<dbReference type="Pfam" id="PF04683">
    <property type="entry name" value="Rpn13_ADRM1_Pru"/>
    <property type="match status" value="1"/>
</dbReference>
<dbReference type="GO" id="GO:0070628">
    <property type="term" value="F:proteasome binding"/>
    <property type="evidence" value="ECO:0007669"/>
    <property type="project" value="TreeGrafter"/>
</dbReference>
<organism evidence="8 9">
    <name type="scientific">Glutinoglossum americanum</name>
    <dbReference type="NCBI Taxonomy" id="1670608"/>
    <lineage>
        <taxon>Eukaryota</taxon>
        <taxon>Fungi</taxon>
        <taxon>Dikarya</taxon>
        <taxon>Ascomycota</taxon>
        <taxon>Pezizomycotina</taxon>
        <taxon>Geoglossomycetes</taxon>
        <taxon>Geoglossales</taxon>
        <taxon>Geoglossaceae</taxon>
        <taxon>Glutinoglossum</taxon>
    </lineage>
</organism>
<keyword evidence="9" id="KW-1185">Reference proteome</keyword>
<dbReference type="GO" id="GO:0008541">
    <property type="term" value="C:proteasome regulatory particle, lid subcomplex"/>
    <property type="evidence" value="ECO:0007669"/>
    <property type="project" value="TreeGrafter"/>
</dbReference>
<keyword evidence="3" id="KW-0963">Cytoplasm</keyword>
<evidence type="ECO:0000256" key="2">
    <source>
        <dbReference type="ARBA" id="ARBA00004496"/>
    </source>
</evidence>
<dbReference type="Proteomes" id="UP000698800">
    <property type="component" value="Unassembled WGS sequence"/>
</dbReference>
<dbReference type="InterPro" id="IPR032368">
    <property type="entry name" value="RPN13_DEUBAD"/>
</dbReference>
<keyword evidence="5" id="KW-0539">Nucleus</keyword>
<dbReference type="InterPro" id="IPR038633">
    <property type="entry name" value="Rpn13/ADRM1_Pru_sf"/>
</dbReference>